<dbReference type="InterPro" id="IPR002575">
    <property type="entry name" value="Aminoglycoside_PTrfase"/>
</dbReference>
<sequence length="241" mass="26858">MEEEALTGGGLNEVVRVGSTVRRPTGPWTPNVHRLLEHLAPLGISPVAHGVDDRGREVLSFLEGEVGHPPLADALRTDEVLVAVARMARRLHDASAALVSSGAVSLVDGWQHPPLSPVEVICHNDLAPYNMVFRDGLPAGVFDFDTARPGPRWWDVAYTAYCLVPFSPEFGTPDEQWRRAELFCAEYGMPAAGLGRRVLARLDDMITMIRDRPEFARQREEGHDRYYLGHAGYVRNHFQDR</sequence>
<name>A0A7W9HQC0_9PSEU</name>
<dbReference type="SUPFAM" id="SSF56112">
    <property type="entry name" value="Protein kinase-like (PK-like)"/>
    <property type="match status" value="1"/>
</dbReference>
<evidence type="ECO:0000313" key="3">
    <source>
        <dbReference type="Proteomes" id="UP000552097"/>
    </source>
</evidence>
<proteinExistence type="predicted"/>
<reference evidence="2 3" key="1">
    <citation type="submission" date="2020-08" db="EMBL/GenBank/DDBJ databases">
        <title>Sequencing the genomes of 1000 actinobacteria strains.</title>
        <authorList>
            <person name="Klenk H.-P."/>
        </authorList>
    </citation>
    <scope>NUCLEOTIDE SEQUENCE [LARGE SCALE GENOMIC DNA]</scope>
    <source>
        <strain evidence="2 3">DSM 45486</strain>
    </source>
</reference>
<dbReference type="InterPro" id="IPR011009">
    <property type="entry name" value="Kinase-like_dom_sf"/>
</dbReference>
<evidence type="ECO:0000259" key="1">
    <source>
        <dbReference type="Pfam" id="PF01636"/>
    </source>
</evidence>
<dbReference type="Pfam" id="PF01636">
    <property type="entry name" value="APH"/>
    <property type="match status" value="1"/>
</dbReference>
<organism evidence="2 3">
    <name type="scientific">Saccharothrix ecbatanensis</name>
    <dbReference type="NCBI Taxonomy" id="1105145"/>
    <lineage>
        <taxon>Bacteria</taxon>
        <taxon>Bacillati</taxon>
        <taxon>Actinomycetota</taxon>
        <taxon>Actinomycetes</taxon>
        <taxon>Pseudonocardiales</taxon>
        <taxon>Pseudonocardiaceae</taxon>
        <taxon>Saccharothrix</taxon>
    </lineage>
</organism>
<dbReference type="Proteomes" id="UP000552097">
    <property type="component" value="Unassembled WGS sequence"/>
</dbReference>
<feature type="domain" description="Aminoglycoside phosphotransferase" evidence="1">
    <location>
        <begin position="111"/>
        <end position="170"/>
    </location>
</feature>
<dbReference type="AlphaFoldDB" id="A0A7W9HQC0"/>
<evidence type="ECO:0000313" key="2">
    <source>
        <dbReference type="EMBL" id="MBB5806123.1"/>
    </source>
</evidence>
<gene>
    <name evidence="2" type="ORF">F4560_005891</name>
</gene>
<accession>A0A7W9HQC0</accession>
<dbReference type="Gene3D" id="3.90.1200.10">
    <property type="match status" value="1"/>
</dbReference>
<dbReference type="EMBL" id="JACHMO010000001">
    <property type="protein sequence ID" value="MBB5806123.1"/>
    <property type="molecule type" value="Genomic_DNA"/>
</dbReference>
<dbReference type="RefSeq" id="WP_184925309.1">
    <property type="nucleotide sequence ID" value="NZ_JACHMO010000001.1"/>
</dbReference>
<keyword evidence="3" id="KW-1185">Reference proteome</keyword>
<protein>
    <recommendedName>
        <fullName evidence="1">Aminoglycoside phosphotransferase domain-containing protein</fullName>
    </recommendedName>
</protein>
<comment type="caution">
    <text evidence="2">The sequence shown here is derived from an EMBL/GenBank/DDBJ whole genome shotgun (WGS) entry which is preliminary data.</text>
</comment>